<dbReference type="EMBL" id="CP054618">
    <property type="protein sequence ID" value="QKS50379.1"/>
    <property type="molecule type" value="Genomic_DNA"/>
</dbReference>
<dbReference type="InterPro" id="IPR011042">
    <property type="entry name" value="6-blade_b-propeller_TolB-like"/>
</dbReference>
<sequence>MIAMTTTVVTDLNLVSSTAANAGGNLDSDSPVLSGDGTKAVFVSYSSNLIENDLAPHEPDLYLKDIKTGQIELVNRTQAGKQVIGWLSAATISDDGTTVAFSSYTDDLPPTNNNGFYDLYVKNLTTGALTLVSRAEDGGDANGSSFAAALSADGTKIAFLSQASNLVTGDTNGQGDIFVKDLNTGKTTLVSQAVDGSVGNGPSSNPAISADGTKIAFSSSADNLVPGDDNGGEDIFVRDLNTGKTILASRTMDGRQASGVLGIPSISDDGTKLVFSSNDDDLAPDDSNGTDDVFLKDLVTGKLTLISRNQDGMPGNGQSILPTISGDGRRVVFTSVAALVPKDGPASAYDIYVKDLTTGAMILASETGDGVQANGSSFGGVISADGSHVGFQSYADNLSPDDANGGLTDVFVATLGPLAGQRIKGTSGADTLTGGRGNDTISGRRGDDLLFGKGGRDELEGDQGNDSLWGDSGNDTVKGGPGDDRLDGGAGDDLVSGGPGADSLLGGSGRDTLYAGVDGQTDTMAGGSGDDVYWIIGSGSDQRSSDIIRENPGEGTDTAFVKGSYQLADNLENAVLLDNSSQVPSQARTFLSGNSQSNDLRGNAGANDIFGATGNDTIRGGGGDDSLGGYDGDDRLFGGSGNDRLSGEAGDDVLAGGPGNDRLGGGLGNDLLIGGDGNDSIGVHDPYQGALAGRDTLVGGRGDDWMDGGGAPGRWGAVDFSDAADLFLFGRGGQGFGHDTISGFNDDNDRIEFHGYSHADLAGPVTVKDIKPYTYYPDGYSWAADIAFKDGSTLHVTGVSRGLPTFTEGSDFTFPDFRPSGTKALFSADDPAHGRELWGTDGKAAYLIKDIAPGPTSSQPTGSVAIGDTLFFTADDATHGAELWKSDGTAKGTVLVRDIRSGGGSSSPSDLMEMDGELYFTADDGVHGRVLWKSDGTSSGTQMVSNAMSSIIGLTDVDGTLFFDARDAAHGVALWKSDGTASGTMVVKDFLPGNIDPGGPFAHDPRHLTAVGDRLFLTSGTGEFETYLWVTDGTEAGTIPLKGGMVTDTREGFDNDLEAMDGTLYFNADFSLWRSDGTVEGTREIKSFAPMPGWNPNSLTAAGDTLFFAADDGQHGMELWASDGTTPGTHLVMDINPGTLGASISDMTAVGEELFFNADDGKNGRQLWMSDGTAAGTRMVKEVASGPDWTAADDFSAVGGQLVYSALDLQQNRVFFSFDAASLSVNRIGSTDLIDASYDPKGIVSI</sequence>
<dbReference type="SUPFAM" id="SSF82171">
    <property type="entry name" value="DPP6 N-terminal domain-like"/>
    <property type="match status" value="1"/>
</dbReference>
<dbReference type="Pfam" id="PF07676">
    <property type="entry name" value="PD40"/>
    <property type="match status" value="5"/>
</dbReference>
<protein>
    <submittedName>
        <fullName evidence="4">PD40 domain-containing protein</fullName>
    </submittedName>
</protein>
<feature type="region of interest" description="Disordered" evidence="3">
    <location>
        <begin position="423"/>
        <end position="507"/>
    </location>
</feature>
<dbReference type="InterPro" id="IPR030916">
    <property type="entry name" value="ELWxxDGT_rpt"/>
</dbReference>
<comment type="subcellular location">
    <subcellularLocation>
        <location evidence="1">Secreted</location>
    </subcellularLocation>
</comment>
<evidence type="ECO:0000256" key="2">
    <source>
        <dbReference type="ARBA" id="ARBA00022525"/>
    </source>
</evidence>
<dbReference type="NCBIfam" id="TIGR04534">
    <property type="entry name" value="ELWxxDGT_rpt"/>
    <property type="match status" value="2"/>
</dbReference>
<dbReference type="GO" id="GO:0005576">
    <property type="term" value="C:extracellular region"/>
    <property type="evidence" value="ECO:0007669"/>
    <property type="project" value="UniProtKB-SubCell"/>
</dbReference>
<proteinExistence type="predicted"/>
<gene>
    <name evidence="4" type="ORF">HUE56_07475</name>
</gene>
<dbReference type="InterPro" id="IPR018511">
    <property type="entry name" value="Hemolysin-typ_Ca-bd_CS"/>
</dbReference>
<evidence type="ECO:0000256" key="1">
    <source>
        <dbReference type="ARBA" id="ARBA00004613"/>
    </source>
</evidence>
<dbReference type="InterPro" id="IPR011049">
    <property type="entry name" value="Serralysin-like_metalloprot_C"/>
</dbReference>
<dbReference type="Gene3D" id="2.120.10.30">
    <property type="entry name" value="TolB, C-terminal domain"/>
    <property type="match status" value="1"/>
</dbReference>
<dbReference type="Gene3D" id="2.150.10.10">
    <property type="entry name" value="Serralysin-like metalloprotease, C-terminal"/>
    <property type="match status" value="4"/>
</dbReference>
<dbReference type="InterPro" id="IPR050557">
    <property type="entry name" value="RTX_toxin/Mannuronan_C5-epim"/>
</dbReference>
<name>A0A6N1AGI3_9PROT</name>
<evidence type="ECO:0000313" key="5">
    <source>
        <dbReference type="Proteomes" id="UP000509702"/>
    </source>
</evidence>
<dbReference type="InterPro" id="IPR011659">
    <property type="entry name" value="WD40"/>
</dbReference>
<dbReference type="PRINTS" id="PR00313">
    <property type="entry name" value="CABNDNGRPT"/>
</dbReference>
<dbReference type="PANTHER" id="PTHR38340:SF1">
    <property type="entry name" value="S-LAYER PROTEIN"/>
    <property type="match status" value="1"/>
</dbReference>
<dbReference type="PROSITE" id="PS00330">
    <property type="entry name" value="HEMOLYSIN_CALCIUM"/>
    <property type="match status" value="3"/>
</dbReference>
<keyword evidence="4" id="KW-0614">Plasmid</keyword>
<evidence type="ECO:0000256" key="3">
    <source>
        <dbReference type="SAM" id="MobiDB-lite"/>
    </source>
</evidence>
<keyword evidence="2" id="KW-0964">Secreted</keyword>
<geneLocation type="plasmid" evidence="4 5">
    <name>unnamed4</name>
</geneLocation>
<reference evidence="4 5" key="1">
    <citation type="submission" date="2020-06" db="EMBL/GenBank/DDBJ databases">
        <title>Complete genome of Azosprillum oryzae KACC14407.</title>
        <authorList>
            <person name="Kim M."/>
            <person name="Park Y.-J."/>
            <person name="Shin J.-H."/>
        </authorList>
    </citation>
    <scope>NUCLEOTIDE SEQUENCE [LARGE SCALE GENOMIC DNA]</scope>
    <source>
        <strain evidence="4 5">KACC 14407</strain>
        <plasmid evidence="4 5">unnamed4</plasmid>
    </source>
</reference>
<dbReference type="Proteomes" id="UP000509702">
    <property type="component" value="Plasmid unnamed4"/>
</dbReference>
<organism evidence="4 5">
    <name type="scientific">Azospirillum oryzae</name>
    <dbReference type="NCBI Taxonomy" id="286727"/>
    <lineage>
        <taxon>Bacteria</taxon>
        <taxon>Pseudomonadati</taxon>
        <taxon>Pseudomonadota</taxon>
        <taxon>Alphaproteobacteria</taxon>
        <taxon>Rhodospirillales</taxon>
        <taxon>Azospirillaceae</taxon>
        <taxon>Azospirillum</taxon>
    </lineage>
</organism>
<accession>A0A6N1AGI3</accession>
<dbReference type="AlphaFoldDB" id="A0A6N1AGI3"/>
<feature type="compositionally biased region" description="Basic and acidic residues" evidence="3">
    <location>
        <begin position="442"/>
        <end position="458"/>
    </location>
</feature>
<dbReference type="Pfam" id="PF00353">
    <property type="entry name" value="HemolysinCabind"/>
    <property type="match status" value="6"/>
</dbReference>
<dbReference type="KEGG" id="aoz:HUE56_07475"/>
<dbReference type="PANTHER" id="PTHR38340">
    <property type="entry name" value="S-LAYER PROTEIN"/>
    <property type="match status" value="1"/>
</dbReference>
<keyword evidence="5" id="KW-1185">Reference proteome</keyword>
<dbReference type="InterPro" id="IPR001343">
    <property type="entry name" value="Hemolysn_Ca-bd"/>
</dbReference>
<evidence type="ECO:0000313" key="4">
    <source>
        <dbReference type="EMBL" id="QKS50379.1"/>
    </source>
</evidence>
<dbReference type="GO" id="GO:0005509">
    <property type="term" value="F:calcium ion binding"/>
    <property type="evidence" value="ECO:0007669"/>
    <property type="project" value="InterPro"/>
</dbReference>
<dbReference type="SUPFAM" id="SSF51120">
    <property type="entry name" value="beta-Roll"/>
    <property type="match status" value="3"/>
</dbReference>
<feature type="compositionally biased region" description="Gly residues" evidence="3">
    <location>
        <begin position="620"/>
        <end position="630"/>
    </location>
</feature>
<feature type="region of interest" description="Disordered" evidence="3">
    <location>
        <begin position="620"/>
        <end position="650"/>
    </location>
</feature>